<name>A0A485KXR2_9STRA</name>
<dbReference type="InterPro" id="IPR007130">
    <property type="entry name" value="DAGAT"/>
</dbReference>
<evidence type="ECO:0000256" key="11">
    <source>
        <dbReference type="ARBA" id="ARBA00023098"/>
    </source>
</evidence>
<dbReference type="EC" id="2.3.1.-" evidence="14"/>
<proteinExistence type="inferred from homology"/>
<keyword evidence="7 14" id="KW-0812">Transmembrane</keyword>
<evidence type="ECO:0000256" key="1">
    <source>
        <dbReference type="ARBA" id="ARBA00004477"/>
    </source>
</evidence>
<evidence type="ECO:0000256" key="7">
    <source>
        <dbReference type="ARBA" id="ARBA00022692"/>
    </source>
</evidence>
<evidence type="ECO:0000313" key="16">
    <source>
        <dbReference type="EMBL" id="VFT89949.1"/>
    </source>
</evidence>
<evidence type="ECO:0000256" key="12">
    <source>
        <dbReference type="ARBA" id="ARBA00023136"/>
    </source>
</evidence>
<dbReference type="Pfam" id="PF03982">
    <property type="entry name" value="DAGAT"/>
    <property type="match status" value="1"/>
</dbReference>
<dbReference type="EMBL" id="VJMH01005428">
    <property type="protein sequence ID" value="KAF0696129.1"/>
    <property type="molecule type" value="Genomic_DNA"/>
</dbReference>
<reference evidence="16 17" key="1">
    <citation type="submission" date="2019-03" db="EMBL/GenBank/DDBJ databases">
        <authorList>
            <person name="Gaulin E."/>
            <person name="Dumas B."/>
        </authorList>
    </citation>
    <scope>NUCLEOTIDE SEQUENCE [LARGE SCALE GENOMIC DNA]</scope>
    <source>
        <strain evidence="16">CBS 568.67</strain>
    </source>
</reference>
<evidence type="ECO:0000256" key="2">
    <source>
        <dbReference type="ARBA" id="ARBA00004771"/>
    </source>
</evidence>
<comment type="caution">
    <text evidence="14">Lacks conserved residue(s) required for the propagation of feature annotation.</text>
</comment>
<dbReference type="GO" id="GO:0005789">
    <property type="term" value="C:endoplasmic reticulum membrane"/>
    <property type="evidence" value="ECO:0007669"/>
    <property type="project" value="UniProtKB-SubCell"/>
</dbReference>
<dbReference type="GO" id="GO:0019432">
    <property type="term" value="P:triglyceride biosynthetic process"/>
    <property type="evidence" value="ECO:0007669"/>
    <property type="project" value="TreeGrafter"/>
</dbReference>
<comment type="pathway">
    <text evidence="2">Glycerolipid metabolism; triacylglycerol biosynthesis.</text>
</comment>
<comment type="subcellular location">
    <subcellularLocation>
        <location evidence="1 14">Endoplasmic reticulum membrane</location>
        <topology evidence="1 14">Multi-pass membrane protein</topology>
    </subcellularLocation>
</comment>
<evidence type="ECO:0000256" key="5">
    <source>
        <dbReference type="ARBA" id="ARBA00022516"/>
    </source>
</evidence>
<dbReference type="EMBL" id="CAADRA010005449">
    <property type="protein sequence ID" value="VFT89949.1"/>
    <property type="molecule type" value="Genomic_DNA"/>
</dbReference>
<keyword evidence="12 14" id="KW-0472">Membrane</keyword>
<evidence type="ECO:0000256" key="14">
    <source>
        <dbReference type="RuleBase" id="RU367023"/>
    </source>
</evidence>
<keyword evidence="8" id="KW-0319">Glycerol metabolism</keyword>
<protein>
    <recommendedName>
        <fullName evidence="14">Acyltransferase</fullName>
        <ecNumber evidence="14">2.3.1.-</ecNumber>
    </recommendedName>
</protein>
<organism evidence="16 17">
    <name type="scientific">Aphanomyces stellatus</name>
    <dbReference type="NCBI Taxonomy" id="120398"/>
    <lineage>
        <taxon>Eukaryota</taxon>
        <taxon>Sar</taxon>
        <taxon>Stramenopiles</taxon>
        <taxon>Oomycota</taxon>
        <taxon>Saprolegniomycetes</taxon>
        <taxon>Saprolegniales</taxon>
        <taxon>Verrucalvaceae</taxon>
        <taxon>Aphanomyces</taxon>
    </lineage>
</organism>
<keyword evidence="6 14" id="KW-0808">Transferase</keyword>
<accession>A0A485KXR2</accession>
<evidence type="ECO:0000313" key="15">
    <source>
        <dbReference type="EMBL" id="KAF0696129.1"/>
    </source>
</evidence>
<evidence type="ECO:0000256" key="8">
    <source>
        <dbReference type="ARBA" id="ARBA00022798"/>
    </source>
</evidence>
<dbReference type="PANTHER" id="PTHR12317:SF0">
    <property type="entry name" value="ACYLTRANSFERASE"/>
    <property type="match status" value="1"/>
</dbReference>
<reference evidence="15" key="2">
    <citation type="submission" date="2019-06" db="EMBL/GenBank/DDBJ databases">
        <title>Genomics analysis of Aphanomyces spp. identifies a new class of oomycete effector associated with host adaptation.</title>
        <authorList>
            <person name="Gaulin E."/>
        </authorList>
    </citation>
    <scope>NUCLEOTIDE SEQUENCE</scope>
    <source>
        <strain evidence="15">CBS 578.67</strain>
    </source>
</reference>
<dbReference type="CDD" id="cd07987">
    <property type="entry name" value="LPLAT_MGAT-like"/>
    <property type="match status" value="1"/>
</dbReference>
<evidence type="ECO:0000313" key="17">
    <source>
        <dbReference type="Proteomes" id="UP000332933"/>
    </source>
</evidence>
<comment type="similarity">
    <text evidence="4 14">Belongs to the diacylglycerol acyltransferase family.</text>
</comment>
<evidence type="ECO:0000256" key="9">
    <source>
        <dbReference type="ARBA" id="ARBA00022824"/>
    </source>
</evidence>
<evidence type="ECO:0000256" key="10">
    <source>
        <dbReference type="ARBA" id="ARBA00022989"/>
    </source>
</evidence>
<dbReference type="Proteomes" id="UP000332933">
    <property type="component" value="Unassembled WGS sequence"/>
</dbReference>
<comment type="pathway">
    <text evidence="3">Lipid metabolism.</text>
</comment>
<keyword evidence="10 14" id="KW-1133">Transmembrane helix</keyword>
<dbReference type="AlphaFoldDB" id="A0A485KXR2"/>
<keyword evidence="5" id="KW-0444">Lipid biosynthesis</keyword>
<keyword evidence="9 14" id="KW-0256">Endoplasmic reticulum</keyword>
<evidence type="ECO:0000256" key="13">
    <source>
        <dbReference type="ARBA" id="ARBA00023315"/>
    </source>
</evidence>
<evidence type="ECO:0000256" key="3">
    <source>
        <dbReference type="ARBA" id="ARBA00005189"/>
    </source>
</evidence>
<dbReference type="OrthoDB" id="264532at2759"/>
<sequence length="338" mass="38503">MKRKTLCRVVGDLIASLFKISHLKVQISIPLPRVIMLGIWTLFTVWVGSVYVVLATLLALVFLPLTRPYVLAFAVAYYGSRLVMPLRRSQYVCEWFVWANSPAYFAKQEVVREDTEPVAKQSKTMFAFHPHGVLCCGWSVNGAMNASWLDLKISWLAADVLFKLPFVSHVLSWGGSDTAAKPNFERLMKQGDNIALLPGGFEEATLFAKGEHRVYIKKRAGFIKYGLQCGYTVYPVYTFGEEETFYAVSWFLPLRLWLNRFQVPGVIPFGTWWCSYMPLRSAKLTTVVGKPIKLPRIDAPTREDVAKYHQVYMDALQGVFDRNKAKYATDPEATLHMY</sequence>
<dbReference type="GO" id="GO:0006071">
    <property type="term" value="P:glycerol metabolic process"/>
    <property type="evidence" value="ECO:0007669"/>
    <property type="project" value="UniProtKB-KW"/>
</dbReference>
<feature type="transmembrane region" description="Helical" evidence="14">
    <location>
        <begin position="34"/>
        <end position="54"/>
    </location>
</feature>
<keyword evidence="13" id="KW-0012">Acyltransferase</keyword>
<keyword evidence="11" id="KW-0443">Lipid metabolism</keyword>
<gene>
    <name evidence="16" type="primary">Aste57867_13105</name>
    <name evidence="15" type="ORF">As57867_013057</name>
    <name evidence="16" type="ORF">ASTE57867_13105</name>
</gene>
<evidence type="ECO:0000256" key="4">
    <source>
        <dbReference type="ARBA" id="ARBA00005420"/>
    </source>
</evidence>
<dbReference type="PANTHER" id="PTHR12317">
    <property type="entry name" value="DIACYLGLYCEROL O-ACYLTRANSFERASE"/>
    <property type="match status" value="1"/>
</dbReference>
<keyword evidence="17" id="KW-1185">Reference proteome</keyword>
<dbReference type="GO" id="GO:0004144">
    <property type="term" value="F:diacylglycerol O-acyltransferase activity"/>
    <property type="evidence" value="ECO:0007669"/>
    <property type="project" value="TreeGrafter"/>
</dbReference>
<evidence type="ECO:0000256" key="6">
    <source>
        <dbReference type="ARBA" id="ARBA00022679"/>
    </source>
</evidence>